<evidence type="ECO:0000313" key="2">
    <source>
        <dbReference type="EMBL" id="AMQ56680.1"/>
    </source>
</evidence>
<gene>
    <name evidence="2" type="ORF">AO498_09625</name>
</gene>
<dbReference type="PATRIC" id="fig|1727163.4.peg.2011"/>
<reference evidence="3" key="1">
    <citation type="submission" date="2015-09" db="EMBL/GenBank/DDBJ databases">
        <title>Complete sequence of Algoriphagus sp. M8-2.</title>
        <authorList>
            <person name="Shintani M."/>
        </authorList>
    </citation>
    <scope>NUCLEOTIDE SEQUENCE [LARGE SCALE GENOMIC DNA]</scope>
    <source>
        <strain evidence="3">M8-2</strain>
    </source>
</reference>
<feature type="signal peptide" evidence="1">
    <location>
        <begin position="1"/>
        <end position="22"/>
    </location>
</feature>
<dbReference type="Proteomes" id="UP000073816">
    <property type="component" value="Chromosome"/>
</dbReference>
<evidence type="ECO:0008006" key="4">
    <source>
        <dbReference type="Google" id="ProtNLM"/>
    </source>
</evidence>
<dbReference type="AlphaFoldDB" id="A0A142ENH5"/>
<organism evidence="2 3">
    <name type="scientific">Algoriphagus sanaruensis</name>
    <dbReference type="NCBI Taxonomy" id="1727163"/>
    <lineage>
        <taxon>Bacteria</taxon>
        <taxon>Pseudomonadati</taxon>
        <taxon>Bacteroidota</taxon>
        <taxon>Cytophagia</taxon>
        <taxon>Cytophagales</taxon>
        <taxon>Cyclobacteriaceae</taxon>
        <taxon>Algoriphagus</taxon>
    </lineage>
</organism>
<dbReference type="OrthoDB" id="1492409at2"/>
<feature type="chain" id="PRO_5007494779" description="Secretion system C-terminal sorting domain-containing protein" evidence="1">
    <location>
        <begin position="23"/>
        <end position="195"/>
    </location>
</feature>
<keyword evidence="3" id="KW-1185">Reference proteome</keyword>
<dbReference type="RefSeq" id="WP_067546612.1">
    <property type="nucleotide sequence ID" value="NZ_CP012836.1"/>
</dbReference>
<proteinExistence type="predicted"/>
<evidence type="ECO:0000313" key="3">
    <source>
        <dbReference type="Proteomes" id="UP000073816"/>
    </source>
</evidence>
<dbReference type="EMBL" id="CP012836">
    <property type="protein sequence ID" value="AMQ56680.1"/>
    <property type="molecule type" value="Genomic_DNA"/>
</dbReference>
<name>A0A142ENH5_9BACT</name>
<reference evidence="2 3" key="2">
    <citation type="journal article" date="2016" name="Genome Announc.">
        <title>Complete Genome Sequence of Algoriphagus sp. Strain M8-2, Isolated from a Brackish Lake.</title>
        <authorList>
            <person name="Muraguchi Y."/>
            <person name="Kushimoto K."/>
            <person name="Ohtsubo Y."/>
            <person name="Suzuki T."/>
            <person name="Dohra H."/>
            <person name="Kimbara K."/>
            <person name="Shintani M."/>
        </authorList>
    </citation>
    <scope>NUCLEOTIDE SEQUENCE [LARGE SCALE GENOMIC DNA]</scope>
    <source>
        <strain evidence="2 3">M8-2</strain>
    </source>
</reference>
<evidence type="ECO:0000256" key="1">
    <source>
        <dbReference type="SAM" id="SignalP"/>
    </source>
</evidence>
<keyword evidence="1" id="KW-0732">Signal</keyword>
<accession>A0A142ENH5</accession>
<sequence>MKTLFTFALAGALSLSSLAANAADDLMSLSSAQAKFKKINVLLKEGIGEAKVALFDASGKKLHQRKVNVTDEQLILPYNLEDMPVGEYKVQITTPEENVEYRVNTFDHAPSPESLPLVAFGKAIDDETISLTVVGLTEPGVEVEIRSAKTDRKIYVEHIDQEDGFKKQYSLRGVDSDEVYVKVTDALGRVKNLYF</sequence>
<dbReference type="KEGG" id="alm:AO498_09625"/>
<protein>
    <recommendedName>
        <fullName evidence="4">Secretion system C-terminal sorting domain-containing protein</fullName>
    </recommendedName>
</protein>